<keyword evidence="1" id="KW-0863">Zinc-finger</keyword>
<keyword evidence="4" id="KW-1185">Reference proteome</keyword>
<dbReference type="InterPro" id="IPR007527">
    <property type="entry name" value="Znf_SWIM"/>
</dbReference>
<dbReference type="InterPro" id="IPR058431">
    <property type="entry name" value="DUF8118"/>
</dbReference>
<reference evidence="4" key="1">
    <citation type="submission" date="2017-01" db="EMBL/GenBank/DDBJ databases">
        <authorList>
            <person name="Varghese N."/>
            <person name="Submissions S."/>
        </authorList>
    </citation>
    <scope>NUCLEOTIDE SEQUENCE [LARGE SCALE GENOMIC DNA]</scope>
    <source>
        <strain evidence="4">CGMCC 1.7737</strain>
    </source>
</reference>
<dbReference type="RefSeq" id="WP_245800228.1">
    <property type="nucleotide sequence ID" value="NZ_FTNO01000006.1"/>
</dbReference>
<accession>A0A1N7ELM6</accession>
<evidence type="ECO:0000313" key="4">
    <source>
        <dbReference type="Proteomes" id="UP000186914"/>
    </source>
</evidence>
<dbReference type="GO" id="GO:0008270">
    <property type="term" value="F:zinc ion binding"/>
    <property type="evidence" value="ECO:0007669"/>
    <property type="project" value="UniProtKB-KW"/>
</dbReference>
<protein>
    <recommendedName>
        <fullName evidence="2">SWIM-type domain-containing protein</fullName>
    </recommendedName>
</protein>
<dbReference type="Pfam" id="PF26435">
    <property type="entry name" value="DUF8118"/>
    <property type="match status" value="1"/>
</dbReference>
<proteinExistence type="predicted"/>
<keyword evidence="1" id="KW-0862">Zinc</keyword>
<gene>
    <name evidence="3" type="ORF">SAMN05421858_4379</name>
</gene>
<organism evidence="3 4">
    <name type="scientific">Haladaptatus litoreus</name>
    <dbReference type="NCBI Taxonomy" id="553468"/>
    <lineage>
        <taxon>Archaea</taxon>
        <taxon>Methanobacteriati</taxon>
        <taxon>Methanobacteriota</taxon>
        <taxon>Stenosarchaea group</taxon>
        <taxon>Halobacteria</taxon>
        <taxon>Halobacteriales</taxon>
        <taxon>Haladaptataceae</taxon>
        <taxon>Haladaptatus</taxon>
    </lineage>
</organism>
<dbReference type="EMBL" id="FTNO01000006">
    <property type="protein sequence ID" value="SIR88978.1"/>
    <property type="molecule type" value="Genomic_DNA"/>
</dbReference>
<feature type="domain" description="SWIM-type" evidence="2">
    <location>
        <begin position="14"/>
        <end position="51"/>
    </location>
</feature>
<evidence type="ECO:0000259" key="2">
    <source>
        <dbReference type="PROSITE" id="PS50966"/>
    </source>
</evidence>
<dbReference type="Proteomes" id="UP000186914">
    <property type="component" value="Unassembled WGS sequence"/>
</dbReference>
<dbReference type="AlphaFoldDB" id="A0A1N7ELM6"/>
<evidence type="ECO:0000313" key="3">
    <source>
        <dbReference type="EMBL" id="SIR88978.1"/>
    </source>
</evidence>
<name>A0A1N7ELM6_9EURY</name>
<sequence>MVDVTNENPAAHQYTVFIDDVTEKLMACTCPHHVHRNAFCKHMAAVETATGDGTLEAFPSEANDDDERVSGPYTGYDKYGNVDHRYWACEDCGAEATRKRALTIC</sequence>
<keyword evidence="1" id="KW-0479">Metal-binding</keyword>
<evidence type="ECO:0000256" key="1">
    <source>
        <dbReference type="PROSITE-ProRule" id="PRU00325"/>
    </source>
</evidence>
<dbReference type="PROSITE" id="PS50966">
    <property type="entry name" value="ZF_SWIM"/>
    <property type="match status" value="1"/>
</dbReference>